<evidence type="ECO:0000313" key="3">
    <source>
        <dbReference type="Proteomes" id="UP000427166"/>
    </source>
</evidence>
<dbReference type="Proteomes" id="UP000427166">
    <property type="component" value="Segment"/>
</dbReference>
<dbReference type="GeneID" id="80018899"/>
<reference evidence="2 3" key="1">
    <citation type="submission" date="2019-10" db="EMBL/GenBank/DDBJ databases">
        <authorList>
            <person name="Davis E.R."/>
            <person name="Mohamed A."/>
            <person name="Ilzat A."/>
            <person name="Sivanathan V."/>
            <person name="Garlena R.A."/>
            <person name="Russell D.A."/>
            <person name="Pope W.H."/>
            <person name="Jacobs-Sera D."/>
            <person name="Hatfull G.F."/>
        </authorList>
    </citation>
    <scope>NUCLEOTIDE SEQUENCE [LARGE SCALE GENOMIC DNA]</scope>
</reference>
<dbReference type="EMBL" id="MN586033">
    <property type="protein sequence ID" value="QGJ94178.1"/>
    <property type="molecule type" value="Genomic_DNA"/>
</dbReference>
<dbReference type="Gene3D" id="1.10.30.50">
    <property type="match status" value="1"/>
</dbReference>
<organism evidence="2 3">
    <name type="scientific">Corynebacterium phage EmiRose</name>
    <dbReference type="NCBI Taxonomy" id="2565372"/>
    <lineage>
        <taxon>Viruses</taxon>
        <taxon>Duplodnaviria</taxon>
        <taxon>Heunggongvirae</taxon>
        <taxon>Uroviricota</taxon>
        <taxon>Caudoviricetes</taxon>
        <taxon>Emirosevirus</taxon>
        <taxon>Emirosevirus emirose</taxon>
    </lineage>
</organism>
<keyword evidence="2" id="KW-0255">Endonuclease</keyword>
<feature type="region of interest" description="Disordered" evidence="1">
    <location>
        <begin position="83"/>
        <end position="114"/>
    </location>
</feature>
<feature type="region of interest" description="Disordered" evidence="1">
    <location>
        <begin position="1"/>
        <end position="25"/>
    </location>
</feature>
<proteinExistence type="predicted"/>
<dbReference type="GO" id="GO:0004519">
    <property type="term" value="F:endonuclease activity"/>
    <property type="evidence" value="ECO:0007669"/>
    <property type="project" value="UniProtKB-KW"/>
</dbReference>
<dbReference type="RefSeq" id="YP_010754313.1">
    <property type="nucleotide sequence ID" value="NC_073458.1"/>
</dbReference>
<name>A0A649VPE2_9CAUD</name>
<keyword evidence="3" id="KW-1185">Reference proteome</keyword>
<protein>
    <submittedName>
        <fullName evidence="2">HNH endonuclease</fullName>
    </submittedName>
</protein>
<keyword evidence="2" id="KW-0540">Nuclease</keyword>
<sequence>MGTNDVPGPGFIRSGDRKNKARASSWAWQRRVKAERRRLEKDPSLAVCWICNEPIDMTLPYQHARAFTLDHLVPIGRGGALDGDTRPAHLSCNAKRGDGRRKKKESKPTTIIGW</sequence>
<evidence type="ECO:0000313" key="2">
    <source>
        <dbReference type="EMBL" id="QGJ94178.1"/>
    </source>
</evidence>
<keyword evidence="2" id="KW-0378">Hydrolase</keyword>
<accession>A0A649VPE2</accession>
<dbReference type="KEGG" id="vg:80018899"/>
<evidence type="ECO:0000256" key="1">
    <source>
        <dbReference type="SAM" id="MobiDB-lite"/>
    </source>
</evidence>
<gene>
    <name evidence="2" type="primary">46</name>
    <name evidence="2" type="ORF">SEA_EMIROSE_46</name>
</gene>